<keyword evidence="6 17" id="KW-0472">Membrane</keyword>
<evidence type="ECO:0000256" key="8">
    <source>
        <dbReference type="ARBA" id="ARBA00047427"/>
    </source>
</evidence>
<reference evidence="18" key="1">
    <citation type="journal article" date="2023" name="IScience">
        <title>Live-bearing cockroach genome reveals convergent evolutionary mechanisms linked to viviparity in insects and beyond.</title>
        <authorList>
            <person name="Fouks B."/>
            <person name="Harrison M.C."/>
            <person name="Mikhailova A.A."/>
            <person name="Marchal E."/>
            <person name="English S."/>
            <person name="Carruthers M."/>
            <person name="Jennings E.C."/>
            <person name="Chiamaka E.L."/>
            <person name="Frigard R.A."/>
            <person name="Pippel M."/>
            <person name="Attardo G.M."/>
            <person name="Benoit J.B."/>
            <person name="Bornberg-Bauer E."/>
            <person name="Tobe S.S."/>
        </authorList>
    </citation>
    <scope>NUCLEOTIDE SEQUENCE</scope>
    <source>
        <strain evidence="18">Stay&amp;Tobe</strain>
    </source>
</reference>
<evidence type="ECO:0008006" key="20">
    <source>
        <dbReference type="Google" id="ProtNLM"/>
    </source>
</evidence>
<dbReference type="InterPro" id="IPR006838">
    <property type="entry name" value="ADTRP_AIG1"/>
</dbReference>
<name>A0AAD8ALK7_DIPPU</name>
<evidence type="ECO:0000256" key="16">
    <source>
        <dbReference type="ARBA" id="ARBA00049428"/>
    </source>
</evidence>
<evidence type="ECO:0000256" key="10">
    <source>
        <dbReference type="ARBA" id="ARBA00048680"/>
    </source>
</evidence>
<evidence type="ECO:0000256" key="1">
    <source>
        <dbReference type="ARBA" id="ARBA00000923"/>
    </source>
</evidence>
<comment type="catalytic activity">
    <reaction evidence="16">
        <text>12-(9Z-hexadecenoyloxy)-octadecanoate + H2O = 12-hydroxyoctadecanoate + (9Z)-hexadecenoate + H(+)</text>
        <dbReference type="Rhea" id="RHEA:52072"/>
        <dbReference type="ChEBI" id="CHEBI:15377"/>
        <dbReference type="ChEBI" id="CHEBI:15378"/>
        <dbReference type="ChEBI" id="CHEBI:32372"/>
        <dbReference type="ChEBI" id="CHEBI:84201"/>
        <dbReference type="ChEBI" id="CHEBI:136312"/>
    </reaction>
    <physiologicalReaction direction="left-to-right" evidence="16">
        <dbReference type="Rhea" id="RHEA:52073"/>
    </physiologicalReaction>
</comment>
<dbReference type="Pfam" id="PF04750">
    <property type="entry name" value="Far-17a_AIG1"/>
    <property type="match status" value="1"/>
</dbReference>
<comment type="catalytic activity">
    <reaction evidence="12">
        <text>9-(9Z-octadecenoyloxy)-octadecanoate + H2O = 9-hydroxy-octadecanoate + (9Z)-octadecenoate + H(+)</text>
        <dbReference type="Rhea" id="RHEA:52048"/>
        <dbReference type="ChEBI" id="CHEBI:15377"/>
        <dbReference type="ChEBI" id="CHEBI:15378"/>
        <dbReference type="ChEBI" id="CHEBI:30823"/>
        <dbReference type="ChEBI" id="CHEBI:136282"/>
        <dbReference type="ChEBI" id="CHEBI:136286"/>
    </reaction>
    <physiologicalReaction direction="left-to-right" evidence="12">
        <dbReference type="Rhea" id="RHEA:52049"/>
    </physiologicalReaction>
</comment>
<evidence type="ECO:0000256" key="17">
    <source>
        <dbReference type="SAM" id="Phobius"/>
    </source>
</evidence>
<dbReference type="PANTHER" id="PTHR10989">
    <property type="entry name" value="ANDROGEN-INDUCED PROTEIN 1-RELATED"/>
    <property type="match status" value="1"/>
</dbReference>
<dbReference type="GO" id="GO:0012505">
    <property type="term" value="C:endomembrane system"/>
    <property type="evidence" value="ECO:0007669"/>
    <property type="project" value="UniProtKB-SubCell"/>
</dbReference>
<evidence type="ECO:0000313" key="19">
    <source>
        <dbReference type="Proteomes" id="UP001233999"/>
    </source>
</evidence>
<proteinExistence type="inferred from homology"/>
<feature type="transmembrane region" description="Helical" evidence="17">
    <location>
        <begin position="135"/>
        <end position="156"/>
    </location>
</feature>
<evidence type="ECO:0000256" key="4">
    <source>
        <dbReference type="ARBA" id="ARBA00022692"/>
    </source>
</evidence>
<evidence type="ECO:0000256" key="9">
    <source>
        <dbReference type="ARBA" id="ARBA00047863"/>
    </source>
</evidence>
<evidence type="ECO:0000256" key="7">
    <source>
        <dbReference type="ARBA" id="ARBA00047368"/>
    </source>
</evidence>
<gene>
    <name evidence="18" type="ORF">L9F63_000477</name>
</gene>
<evidence type="ECO:0000256" key="5">
    <source>
        <dbReference type="ARBA" id="ARBA00022989"/>
    </source>
</evidence>
<keyword evidence="4 17" id="KW-0812">Transmembrane</keyword>
<feature type="transmembrane region" description="Helical" evidence="17">
    <location>
        <begin position="66"/>
        <end position="89"/>
    </location>
</feature>
<evidence type="ECO:0000313" key="18">
    <source>
        <dbReference type="EMBL" id="KAJ9601339.1"/>
    </source>
</evidence>
<evidence type="ECO:0000256" key="15">
    <source>
        <dbReference type="ARBA" id="ARBA00049322"/>
    </source>
</evidence>
<comment type="catalytic activity">
    <reaction evidence="10">
        <text>12-octadecanoyloxy-octadecanoate + H2O = 12-hydroxyoctadecanoate + octadecanoate + H(+)</text>
        <dbReference type="Rhea" id="RHEA:52080"/>
        <dbReference type="ChEBI" id="CHEBI:15377"/>
        <dbReference type="ChEBI" id="CHEBI:15378"/>
        <dbReference type="ChEBI" id="CHEBI:25629"/>
        <dbReference type="ChEBI" id="CHEBI:84201"/>
        <dbReference type="ChEBI" id="CHEBI:136330"/>
    </reaction>
    <physiologicalReaction direction="left-to-right" evidence="10">
        <dbReference type="Rhea" id="RHEA:52081"/>
    </physiologicalReaction>
</comment>
<feature type="transmembrane region" description="Helical" evidence="17">
    <location>
        <begin position="101"/>
        <end position="123"/>
    </location>
</feature>
<accession>A0AAD8ALK7</accession>
<dbReference type="GO" id="GO:0016020">
    <property type="term" value="C:membrane"/>
    <property type="evidence" value="ECO:0007669"/>
    <property type="project" value="InterPro"/>
</dbReference>
<feature type="transmembrane region" description="Helical" evidence="17">
    <location>
        <begin position="171"/>
        <end position="191"/>
    </location>
</feature>
<evidence type="ECO:0000256" key="13">
    <source>
        <dbReference type="ARBA" id="ARBA00049221"/>
    </source>
</evidence>
<evidence type="ECO:0000256" key="6">
    <source>
        <dbReference type="ARBA" id="ARBA00023136"/>
    </source>
</evidence>
<comment type="subcellular location">
    <subcellularLocation>
        <location evidence="2">Endomembrane system</location>
        <topology evidence="2">Multi-pass membrane protein</topology>
    </subcellularLocation>
</comment>
<dbReference type="Proteomes" id="UP001233999">
    <property type="component" value="Unassembled WGS sequence"/>
</dbReference>
<sequence length="214" mass="25526">MTQIDYNKSDDHYVHNVMKKFKWRYFTGWNFTVQIIYFMTCVTEDIMRLMKHTSVPNDWIRRVKDFIFTSLFFPGTLFVTLMFWIVYLIDRKLVCPVAVEVVVPSWINHSIHTVIIVVLVIEMRITRHRYSKRSLGLAALAIYLTAYDILFFNAFITDGAWIYPLYQVLNWFYRMLLLVTSTTTIFGFYILGECLSDKLVGYQLQRINEKINSY</sequence>
<comment type="catalytic activity">
    <reaction evidence="15">
        <text>13-(9Z-hexadecenoyloxy)-octadecanoate + H2O = 13-hydroxy-octadecanoate + (9Z)-hexadecenoate + H(+)</text>
        <dbReference type="Rhea" id="RHEA:52076"/>
        <dbReference type="ChEBI" id="CHEBI:15377"/>
        <dbReference type="ChEBI" id="CHEBI:15378"/>
        <dbReference type="ChEBI" id="CHEBI:32372"/>
        <dbReference type="ChEBI" id="CHEBI:136304"/>
        <dbReference type="ChEBI" id="CHEBI:136315"/>
    </reaction>
    <physiologicalReaction direction="left-to-right" evidence="15">
        <dbReference type="Rhea" id="RHEA:52077"/>
    </physiologicalReaction>
</comment>
<comment type="catalytic activity">
    <reaction evidence="1">
        <text>9-(9Z-hexadecenoyloxy)-octadecanoate + H2O = (9Z)-hexadecenoate + 9-hydroxy-octadecanoate + H(+)</text>
        <dbReference type="Rhea" id="RHEA:52068"/>
        <dbReference type="ChEBI" id="CHEBI:15377"/>
        <dbReference type="ChEBI" id="CHEBI:15378"/>
        <dbReference type="ChEBI" id="CHEBI:32372"/>
        <dbReference type="ChEBI" id="CHEBI:136286"/>
        <dbReference type="ChEBI" id="CHEBI:136309"/>
    </reaction>
    <physiologicalReaction direction="left-to-right" evidence="1">
        <dbReference type="Rhea" id="RHEA:52069"/>
    </physiologicalReaction>
</comment>
<evidence type="ECO:0000256" key="14">
    <source>
        <dbReference type="ARBA" id="ARBA00049296"/>
    </source>
</evidence>
<evidence type="ECO:0000256" key="3">
    <source>
        <dbReference type="ARBA" id="ARBA00009300"/>
    </source>
</evidence>
<keyword evidence="19" id="KW-1185">Reference proteome</keyword>
<protein>
    <recommendedName>
        <fullName evidence="20">Androgen-dependent TFPI-regulating protein</fullName>
    </recommendedName>
</protein>
<comment type="catalytic activity">
    <reaction evidence="8">
        <text>13-octadecanoyloxy-octadecanoate + H2O = 13-hydroxy-octadecanoate + octadecanoate + H(+)</text>
        <dbReference type="Rhea" id="RHEA:52084"/>
        <dbReference type="ChEBI" id="CHEBI:15377"/>
        <dbReference type="ChEBI" id="CHEBI:15378"/>
        <dbReference type="ChEBI" id="CHEBI:25629"/>
        <dbReference type="ChEBI" id="CHEBI:136304"/>
        <dbReference type="ChEBI" id="CHEBI:136335"/>
    </reaction>
    <physiologicalReaction direction="left-to-right" evidence="8">
        <dbReference type="Rhea" id="RHEA:52085"/>
    </physiologicalReaction>
</comment>
<feature type="transmembrane region" description="Helical" evidence="17">
    <location>
        <begin position="26"/>
        <end position="46"/>
    </location>
</feature>
<comment type="catalytic activity">
    <reaction evidence="9">
        <text>9-hexadecanoyloxy-octadecanoate + H2O = 9-hydroxy-octadecanoate + hexadecanoate + H(+)</text>
        <dbReference type="Rhea" id="RHEA:52052"/>
        <dbReference type="ChEBI" id="CHEBI:7896"/>
        <dbReference type="ChEBI" id="CHEBI:15377"/>
        <dbReference type="ChEBI" id="CHEBI:15378"/>
        <dbReference type="ChEBI" id="CHEBI:83670"/>
        <dbReference type="ChEBI" id="CHEBI:136286"/>
    </reaction>
    <physiologicalReaction direction="left-to-right" evidence="9">
        <dbReference type="Rhea" id="RHEA:52053"/>
    </physiologicalReaction>
</comment>
<dbReference type="PANTHER" id="PTHR10989:SF16">
    <property type="entry name" value="AT02829P-RELATED"/>
    <property type="match status" value="1"/>
</dbReference>
<reference evidence="18" key="2">
    <citation type="submission" date="2023-05" db="EMBL/GenBank/DDBJ databases">
        <authorList>
            <person name="Fouks B."/>
        </authorList>
    </citation>
    <scope>NUCLEOTIDE SEQUENCE</scope>
    <source>
        <strain evidence="18">Stay&amp;Tobe</strain>
        <tissue evidence="18">Testes</tissue>
    </source>
</reference>
<comment type="catalytic activity">
    <reaction evidence="13">
        <text>9-octadecanoyloxy-octadecanoate + H2O = 9-hydroxy-octadecanoate + octadecanoate + H(+)</text>
        <dbReference type="Rhea" id="RHEA:52096"/>
        <dbReference type="ChEBI" id="CHEBI:15377"/>
        <dbReference type="ChEBI" id="CHEBI:15378"/>
        <dbReference type="ChEBI" id="CHEBI:25629"/>
        <dbReference type="ChEBI" id="CHEBI:136286"/>
        <dbReference type="ChEBI" id="CHEBI:136373"/>
    </reaction>
    <physiologicalReaction direction="left-to-right" evidence="13">
        <dbReference type="Rhea" id="RHEA:52097"/>
    </physiologicalReaction>
</comment>
<evidence type="ECO:0000256" key="2">
    <source>
        <dbReference type="ARBA" id="ARBA00004127"/>
    </source>
</evidence>
<comment type="catalytic activity">
    <reaction evidence="11">
        <text>12-(9Z-octadecenoyloxy)-octadecanoate + H2O = 12-hydroxyoctadecanoate + (9Z)-octadecenoate + H(+)</text>
        <dbReference type="Rhea" id="RHEA:52060"/>
        <dbReference type="ChEBI" id="CHEBI:15377"/>
        <dbReference type="ChEBI" id="CHEBI:15378"/>
        <dbReference type="ChEBI" id="CHEBI:30823"/>
        <dbReference type="ChEBI" id="CHEBI:84201"/>
        <dbReference type="ChEBI" id="CHEBI:136302"/>
    </reaction>
    <physiologicalReaction direction="left-to-right" evidence="11">
        <dbReference type="Rhea" id="RHEA:52061"/>
    </physiologicalReaction>
</comment>
<dbReference type="EMBL" id="JASPKZ010000021">
    <property type="protein sequence ID" value="KAJ9601339.1"/>
    <property type="molecule type" value="Genomic_DNA"/>
</dbReference>
<comment type="caution">
    <text evidence="18">The sequence shown here is derived from an EMBL/GenBank/DDBJ whole genome shotgun (WGS) entry which is preliminary data.</text>
</comment>
<evidence type="ECO:0000256" key="11">
    <source>
        <dbReference type="ARBA" id="ARBA00048701"/>
    </source>
</evidence>
<keyword evidence="5 17" id="KW-1133">Transmembrane helix</keyword>
<organism evidence="18 19">
    <name type="scientific">Diploptera punctata</name>
    <name type="common">Pacific beetle cockroach</name>
    <dbReference type="NCBI Taxonomy" id="6984"/>
    <lineage>
        <taxon>Eukaryota</taxon>
        <taxon>Metazoa</taxon>
        <taxon>Ecdysozoa</taxon>
        <taxon>Arthropoda</taxon>
        <taxon>Hexapoda</taxon>
        <taxon>Insecta</taxon>
        <taxon>Pterygota</taxon>
        <taxon>Neoptera</taxon>
        <taxon>Polyneoptera</taxon>
        <taxon>Dictyoptera</taxon>
        <taxon>Blattodea</taxon>
        <taxon>Blaberoidea</taxon>
        <taxon>Blaberidae</taxon>
        <taxon>Diplopterinae</taxon>
        <taxon>Diploptera</taxon>
    </lineage>
</organism>
<evidence type="ECO:0000256" key="12">
    <source>
        <dbReference type="ARBA" id="ARBA00048800"/>
    </source>
</evidence>
<dbReference type="AlphaFoldDB" id="A0AAD8ALK7"/>
<comment type="catalytic activity">
    <reaction evidence="14">
        <text>13-(9Z-octadecenoyloxy)-octadecanoate + H2O = 13-hydroxy-octadecanoate + (9Z)-octadecenoate + H(+)</text>
        <dbReference type="Rhea" id="RHEA:52064"/>
        <dbReference type="ChEBI" id="CHEBI:15377"/>
        <dbReference type="ChEBI" id="CHEBI:15378"/>
        <dbReference type="ChEBI" id="CHEBI:30823"/>
        <dbReference type="ChEBI" id="CHEBI:136303"/>
        <dbReference type="ChEBI" id="CHEBI:136304"/>
    </reaction>
    <physiologicalReaction direction="left-to-right" evidence="14">
        <dbReference type="Rhea" id="RHEA:52065"/>
    </physiologicalReaction>
</comment>
<comment type="catalytic activity">
    <reaction evidence="7">
        <text>12-hexadecanoyloxy-octadecanoate + H2O = 12-hydroxyoctadecanoate + hexadecanoate + H(+)</text>
        <dbReference type="Rhea" id="RHEA:52056"/>
        <dbReference type="ChEBI" id="CHEBI:7896"/>
        <dbReference type="ChEBI" id="CHEBI:15377"/>
        <dbReference type="ChEBI" id="CHEBI:15378"/>
        <dbReference type="ChEBI" id="CHEBI:83677"/>
        <dbReference type="ChEBI" id="CHEBI:84201"/>
    </reaction>
    <physiologicalReaction direction="left-to-right" evidence="7">
        <dbReference type="Rhea" id="RHEA:52057"/>
    </physiologicalReaction>
</comment>
<comment type="similarity">
    <text evidence="3">Belongs to the AIG1 family.</text>
</comment>